<organism evidence="1 2">
    <name type="scientific">Timema podura</name>
    <name type="common">Walking stick</name>
    <dbReference type="NCBI Taxonomy" id="61482"/>
    <lineage>
        <taxon>Eukaryota</taxon>
        <taxon>Metazoa</taxon>
        <taxon>Ecdysozoa</taxon>
        <taxon>Arthropoda</taxon>
        <taxon>Hexapoda</taxon>
        <taxon>Insecta</taxon>
        <taxon>Pterygota</taxon>
        <taxon>Neoptera</taxon>
        <taxon>Polyneoptera</taxon>
        <taxon>Phasmatodea</taxon>
        <taxon>Timematodea</taxon>
        <taxon>Timematoidea</taxon>
        <taxon>Timematidae</taxon>
        <taxon>Timema</taxon>
    </lineage>
</organism>
<proteinExistence type="predicted"/>
<keyword evidence="2" id="KW-1185">Reference proteome</keyword>
<dbReference type="Proteomes" id="UP001153148">
    <property type="component" value="Unassembled WGS sequence"/>
</dbReference>
<dbReference type="InterPro" id="IPR035437">
    <property type="entry name" value="SNase_OB-fold_sf"/>
</dbReference>
<dbReference type="EMBL" id="CAJPIN010007220">
    <property type="protein sequence ID" value="CAG2058396.1"/>
    <property type="molecule type" value="Genomic_DNA"/>
</dbReference>
<sequence length="217" mass="24359">MHLARAFEPKDPVNRPIADCSSGDEWTDEAIDMFEELARVAKWELMMARVNCYKERSSKRAKRAGSPVPCVELYDTSNKQHAECEAPSFNTKVFDGATVIHVLPTVETSTLKEYSDVMFLPWLHTQQHSGIEIPATSQEEVDSRIVLHIISAVQSGLRSIMTNSVDTDVFGILIVAGIRSGTQRVHRWWIAEKPFFALGGEYSIATYGPKLDFLKAK</sequence>
<protein>
    <submittedName>
        <fullName evidence="1">Uncharacterized protein</fullName>
    </submittedName>
</protein>
<comment type="caution">
    <text evidence="1">The sequence shown here is derived from an EMBL/GenBank/DDBJ whole genome shotgun (WGS) entry which is preliminary data.</text>
</comment>
<evidence type="ECO:0000313" key="2">
    <source>
        <dbReference type="Proteomes" id="UP001153148"/>
    </source>
</evidence>
<evidence type="ECO:0000313" key="1">
    <source>
        <dbReference type="EMBL" id="CAG2058396.1"/>
    </source>
</evidence>
<gene>
    <name evidence="1" type="ORF">TPAB3V08_LOCUS5366</name>
</gene>
<dbReference type="Gene3D" id="2.40.50.90">
    <property type="match status" value="1"/>
</dbReference>
<reference evidence="1" key="1">
    <citation type="submission" date="2021-03" db="EMBL/GenBank/DDBJ databases">
        <authorList>
            <person name="Tran Van P."/>
        </authorList>
    </citation>
    <scope>NUCLEOTIDE SEQUENCE</scope>
</reference>
<accession>A0ABN7NZ17</accession>
<name>A0ABN7NZ17_TIMPD</name>